<accession>A0A2J8HTA0</accession>
<evidence type="ECO:0000313" key="3">
    <source>
        <dbReference type="Proteomes" id="UP000236449"/>
    </source>
</evidence>
<proteinExistence type="predicted"/>
<dbReference type="OrthoDB" id="6266673at2"/>
<comment type="caution">
    <text evidence="1">The sequence shown here is derived from an EMBL/GenBank/DDBJ whole genome shotgun (WGS) entry which is preliminary data.</text>
</comment>
<evidence type="ECO:0000313" key="2">
    <source>
        <dbReference type="EMBL" id="PNI01503.1"/>
    </source>
</evidence>
<dbReference type="AlphaFoldDB" id="A0A2J8HTA0"/>
<dbReference type="Proteomes" id="UP000236547">
    <property type="component" value="Unassembled WGS sequence"/>
</dbReference>
<reference evidence="3 4" key="1">
    <citation type="submission" date="2018-01" db="EMBL/GenBank/DDBJ databases">
        <title>Draft genome sequences of six Vibrio diazotrophicus strains isolated from deep-sea sediments of the Baltic Sea.</title>
        <authorList>
            <person name="Castillo D."/>
            <person name="Vandieken V."/>
            <person name="Chiang O."/>
            <person name="Middelboe M."/>
        </authorList>
    </citation>
    <scope>NUCLEOTIDE SEQUENCE [LARGE SCALE GENOMIC DNA]</scope>
    <source>
        <strain evidence="1 3">60.27F</strain>
        <strain evidence="2 4">65.10M</strain>
    </source>
</reference>
<gene>
    <name evidence="1" type="ORF">C1N32_21705</name>
    <name evidence="2" type="ORF">C1O25_08220</name>
</gene>
<organism evidence="1 3">
    <name type="scientific">Vibrio diazotrophicus</name>
    <dbReference type="NCBI Taxonomy" id="685"/>
    <lineage>
        <taxon>Bacteria</taxon>
        <taxon>Pseudomonadati</taxon>
        <taxon>Pseudomonadota</taxon>
        <taxon>Gammaproteobacteria</taxon>
        <taxon>Vibrionales</taxon>
        <taxon>Vibrionaceae</taxon>
        <taxon>Vibrio</taxon>
    </lineage>
</organism>
<name>A0A2J8HTA0_VIBDI</name>
<keyword evidence="4" id="KW-1185">Reference proteome</keyword>
<sequence>MSVLLVAISGNWNGGNNGQYPLVLEYDSSEIDKPFISSMGWGHGYSGNSFSADGLRKSGVLEYYNRSESLWAYEILASASHRKLDSHQTAALLLGKLAGNEPCLPCELRAKLQGNA</sequence>
<dbReference type="EMBL" id="POSM01000008">
    <property type="protein sequence ID" value="PNI01503.1"/>
    <property type="molecule type" value="Genomic_DNA"/>
</dbReference>
<protein>
    <submittedName>
        <fullName evidence="1">Uncharacterized protein</fullName>
    </submittedName>
</protein>
<dbReference type="Proteomes" id="UP000236449">
    <property type="component" value="Unassembled WGS sequence"/>
</dbReference>
<dbReference type="EMBL" id="POSK01000042">
    <property type="protein sequence ID" value="PNI00109.1"/>
    <property type="molecule type" value="Genomic_DNA"/>
</dbReference>
<evidence type="ECO:0000313" key="4">
    <source>
        <dbReference type="Proteomes" id="UP000236547"/>
    </source>
</evidence>
<evidence type="ECO:0000313" key="1">
    <source>
        <dbReference type="EMBL" id="PNI00109.1"/>
    </source>
</evidence>
<dbReference type="RefSeq" id="WP_102967404.1">
    <property type="nucleotide sequence ID" value="NZ_POSK01000042.1"/>
</dbReference>